<protein>
    <submittedName>
        <fullName evidence="1">Uncharacterized protein</fullName>
    </submittedName>
</protein>
<dbReference type="EMBL" id="RDQH01000342">
    <property type="protein sequence ID" value="RXH71333.1"/>
    <property type="molecule type" value="Genomic_DNA"/>
</dbReference>
<accession>A0A498HR57</accession>
<dbReference type="Proteomes" id="UP000290289">
    <property type="component" value="Chromosome 16"/>
</dbReference>
<organism evidence="1 2">
    <name type="scientific">Malus domestica</name>
    <name type="common">Apple</name>
    <name type="synonym">Pyrus malus</name>
    <dbReference type="NCBI Taxonomy" id="3750"/>
    <lineage>
        <taxon>Eukaryota</taxon>
        <taxon>Viridiplantae</taxon>
        <taxon>Streptophyta</taxon>
        <taxon>Embryophyta</taxon>
        <taxon>Tracheophyta</taxon>
        <taxon>Spermatophyta</taxon>
        <taxon>Magnoliopsida</taxon>
        <taxon>eudicotyledons</taxon>
        <taxon>Gunneridae</taxon>
        <taxon>Pentapetalae</taxon>
        <taxon>rosids</taxon>
        <taxon>fabids</taxon>
        <taxon>Rosales</taxon>
        <taxon>Rosaceae</taxon>
        <taxon>Amygdaloideae</taxon>
        <taxon>Maleae</taxon>
        <taxon>Malus</taxon>
    </lineage>
</organism>
<name>A0A498HR57_MALDO</name>
<keyword evidence="2" id="KW-1185">Reference proteome</keyword>
<evidence type="ECO:0000313" key="2">
    <source>
        <dbReference type="Proteomes" id="UP000290289"/>
    </source>
</evidence>
<evidence type="ECO:0000313" key="1">
    <source>
        <dbReference type="EMBL" id="RXH71333.1"/>
    </source>
</evidence>
<comment type="caution">
    <text evidence="1">The sequence shown here is derived from an EMBL/GenBank/DDBJ whole genome shotgun (WGS) entry which is preliminary data.</text>
</comment>
<sequence length="60" mass="6704">MCKRLVPLRSVPSHVPNGTKEHALLQVLMQLTACEGVRTRRVNITNTLEGGETLTLYIPF</sequence>
<gene>
    <name evidence="1" type="ORF">DVH24_018688</name>
</gene>
<reference evidence="1 2" key="1">
    <citation type="submission" date="2018-10" db="EMBL/GenBank/DDBJ databases">
        <title>A high-quality apple genome assembly.</title>
        <authorList>
            <person name="Hu J."/>
        </authorList>
    </citation>
    <scope>NUCLEOTIDE SEQUENCE [LARGE SCALE GENOMIC DNA]</scope>
    <source>
        <strain evidence="2">cv. HFTH1</strain>
        <tissue evidence="1">Young leaf</tissue>
    </source>
</reference>
<proteinExistence type="predicted"/>
<dbReference type="AlphaFoldDB" id="A0A498HR57"/>